<dbReference type="Gene3D" id="2.70.70.10">
    <property type="entry name" value="Glucose Permease (Domain IIA)"/>
    <property type="match status" value="1"/>
</dbReference>
<dbReference type="PANTHER" id="PTHR21666">
    <property type="entry name" value="PEPTIDASE-RELATED"/>
    <property type="match status" value="1"/>
</dbReference>
<evidence type="ECO:0000313" key="3">
    <source>
        <dbReference type="EMBL" id="SOC80043.1"/>
    </source>
</evidence>
<organism evidence="3 4">
    <name type="scientific">Salinimicrobium sediminis</name>
    <dbReference type="NCBI Taxonomy" id="1343891"/>
    <lineage>
        <taxon>Bacteria</taxon>
        <taxon>Pseudomonadati</taxon>
        <taxon>Bacteroidota</taxon>
        <taxon>Flavobacteriia</taxon>
        <taxon>Flavobacteriales</taxon>
        <taxon>Flavobacteriaceae</taxon>
        <taxon>Salinimicrobium</taxon>
    </lineage>
</organism>
<gene>
    <name evidence="3" type="ORF">SAMN06296241_1586</name>
</gene>
<proteinExistence type="predicted"/>
<dbReference type="CDD" id="cd12797">
    <property type="entry name" value="M23_peptidase"/>
    <property type="match status" value="1"/>
</dbReference>
<dbReference type="RefSeq" id="WP_097055845.1">
    <property type="nucleotide sequence ID" value="NZ_OCMF01000002.1"/>
</dbReference>
<protein>
    <submittedName>
        <fullName evidence="3">Peptidase family M23</fullName>
    </submittedName>
</protein>
<dbReference type="InterPro" id="IPR016047">
    <property type="entry name" value="M23ase_b-sheet_dom"/>
</dbReference>
<dbReference type="Pfam" id="PF01551">
    <property type="entry name" value="Peptidase_M23"/>
    <property type="match status" value="1"/>
</dbReference>
<accession>A0A285X3W8</accession>
<dbReference type="AlphaFoldDB" id="A0A285X3W8"/>
<dbReference type="InterPro" id="IPR011055">
    <property type="entry name" value="Dup_hybrid_motif"/>
</dbReference>
<dbReference type="OrthoDB" id="9810477at2"/>
<evidence type="ECO:0000256" key="1">
    <source>
        <dbReference type="SAM" id="SignalP"/>
    </source>
</evidence>
<keyword evidence="1" id="KW-0732">Signal</keyword>
<evidence type="ECO:0000313" key="4">
    <source>
        <dbReference type="Proteomes" id="UP000219193"/>
    </source>
</evidence>
<dbReference type="Proteomes" id="UP000219193">
    <property type="component" value="Unassembled WGS sequence"/>
</dbReference>
<keyword evidence="4" id="KW-1185">Reference proteome</keyword>
<feature type="chain" id="PRO_5012741425" evidence="1">
    <location>
        <begin position="19"/>
        <end position="563"/>
    </location>
</feature>
<dbReference type="GO" id="GO:0004222">
    <property type="term" value="F:metalloendopeptidase activity"/>
    <property type="evidence" value="ECO:0007669"/>
    <property type="project" value="TreeGrafter"/>
</dbReference>
<dbReference type="EMBL" id="OCMF01000002">
    <property type="protein sequence ID" value="SOC80043.1"/>
    <property type="molecule type" value="Genomic_DNA"/>
</dbReference>
<name>A0A285X3W8_9FLAO</name>
<reference evidence="4" key="1">
    <citation type="submission" date="2017-09" db="EMBL/GenBank/DDBJ databases">
        <authorList>
            <person name="Varghese N."/>
            <person name="Submissions S."/>
        </authorList>
    </citation>
    <scope>NUCLEOTIDE SEQUENCE [LARGE SCALE GENOMIC DNA]</scope>
    <source>
        <strain evidence="4">CGMCC 1.12641</strain>
    </source>
</reference>
<feature type="signal peptide" evidence="1">
    <location>
        <begin position="1"/>
        <end position="18"/>
    </location>
</feature>
<dbReference type="PANTHER" id="PTHR21666:SF270">
    <property type="entry name" value="MUREIN HYDROLASE ACTIVATOR ENVC"/>
    <property type="match status" value="1"/>
</dbReference>
<evidence type="ECO:0000259" key="2">
    <source>
        <dbReference type="Pfam" id="PF01551"/>
    </source>
</evidence>
<sequence>MKRTFALLLCLSTFFASAQAPKLPTDYFDDPLQVDLALAGTFGELRSNHFHSGLDIKTQQREGLPVFASAEGYVSRINVAHFGYGKALYIQHPNGYTTVYAHLKNFSPRIEAYIKKLQYQKESYEVEVYPTASELPIERGEMVANSGNTGGSGGPHLHFEIRDGNQHPMNPLMFGIDIADNRPPLVSGVYAYPLAEDAHINGSAERQKLRLIPQQDGSFQAEKIEACGDIGFGINTVDQLDAAPNQNGVFKIETSANGENMLQLNFEKFSFDETRHLNQLIDYGYYSQNNRRIQKLFVEPSNPLSIYSDSFNKGVLNVQDSLSYNYVIKVSDFAGNERIVRIPIEGRQRTDIKPKADNTTEYFVEAGKGAQFEEKGIDVYIPKNSLYQDVFLDVAFEDEKISLHEDIVPIHSNISIGFDVSKYEPQDREQMFIARLNKWGRPNYSTTTKEGDRFTTKTRSFGTYTLARDTKAPAVIPVNFKNGQWISGNKDLKVKISDDLSGINSFRATVNGKFILMEYEYKQNLLTHDFEDGVVTETENQLKIEVTDNVGNTTIFESTFFRK</sequence>
<dbReference type="InterPro" id="IPR050570">
    <property type="entry name" value="Cell_wall_metabolism_enzyme"/>
</dbReference>
<dbReference type="SUPFAM" id="SSF51261">
    <property type="entry name" value="Duplicated hybrid motif"/>
    <property type="match status" value="1"/>
</dbReference>
<feature type="domain" description="M23ase beta-sheet core" evidence="2">
    <location>
        <begin position="50"/>
        <end position="115"/>
    </location>
</feature>